<evidence type="ECO:0000256" key="4">
    <source>
        <dbReference type="ARBA" id="ARBA00023014"/>
    </source>
</evidence>
<dbReference type="AlphaFoldDB" id="A0A2U3QJE1"/>
<dbReference type="InterPro" id="IPR007202">
    <property type="entry name" value="4Fe-4S_dom"/>
</dbReference>
<dbReference type="PANTHER" id="PTHR36214">
    <property type="match status" value="1"/>
</dbReference>
<dbReference type="InterPro" id="IPR051069">
    <property type="entry name" value="ACDS_complex_subunit"/>
</dbReference>
<dbReference type="InterPro" id="IPR024264">
    <property type="entry name" value="DUF3786"/>
</dbReference>
<accession>A0A2U3QJE1</accession>
<dbReference type="Pfam" id="PF04060">
    <property type="entry name" value="FeS"/>
    <property type="match status" value="1"/>
</dbReference>
<dbReference type="GO" id="GO:0046872">
    <property type="term" value="F:metal ion binding"/>
    <property type="evidence" value="ECO:0007669"/>
    <property type="project" value="UniProtKB-KW"/>
</dbReference>
<evidence type="ECO:0000313" key="7">
    <source>
        <dbReference type="Proteomes" id="UP000245125"/>
    </source>
</evidence>
<dbReference type="OrthoDB" id="9793312at2"/>
<dbReference type="Pfam" id="PF12654">
    <property type="entry name" value="DUF3786"/>
    <property type="match status" value="1"/>
</dbReference>
<keyword evidence="4" id="KW-0411">Iron-sulfur</keyword>
<dbReference type="PANTHER" id="PTHR36214:SF3">
    <property type="entry name" value="ACETYL-COA DECARBONYLASE_SYNTHASE COMPLEX SUBUNIT GAMMA"/>
    <property type="match status" value="1"/>
</dbReference>
<evidence type="ECO:0000256" key="2">
    <source>
        <dbReference type="ARBA" id="ARBA00022723"/>
    </source>
</evidence>
<keyword evidence="7" id="KW-1185">Reference proteome</keyword>
<evidence type="ECO:0000313" key="6">
    <source>
        <dbReference type="EMBL" id="SPQ01475.1"/>
    </source>
</evidence>
<dbReference type="EMBL" id="OUUY01000105">
    <property type="protein sequence ID" value="SPQ01475.1"/>
    <property type="molecule type" value="Genomic_DNA"/>
</dbReference>
<evidence type="ECO:0000256" key="3">
    <source>
        <dbReference type="ARBA" id="ARBA00023004"/>
    </source>
</evidence>
<protein>
    <recommendedName>
        <fullName evidence="5">4Fe-4S domain-containing protein</fullName>
    </recommendedName>
</protein>
<reference evidence="7" key="1">
    <citation type="submission" date="2018-03" db="EMBL/GenBank/DDBJ databases">
        <authorList>
            <person name="Zecchin S."/>
        </authorList>
    </citation>
    <scope>NUCLEOTIDE SEQUENCE [LARGE SCALE GENOMIC DNA]</scope>
</reference>
<dbReference type="Gene3D" id="1.10.15.40">
    <property type="entry name" value="Electron transport complex subunit B, putative Fe-S cluster"/>
    <property type="match status" value="1"/>
</dbReference>
<keyword evidence="3" id="KW-0408">Iron</keyword>
<proteinExistence type="predicted"/>
<keyword evidence="1" id="KW-0004">4Fe-4S</keyword>
<dbReference type="Proteomes" id="UP000245125">
    <property type="component" value="Unassembled WGS sequence"/>
</dbReference>
<sequence length="258" mass="28627">MIEIYKKLPKTNCGKCGSATCIAFAMAVKKGEADLSACPFVKCLPSPGLQTGSQAASPSGYEHVAEEIENEAVCLNFRQTAEAVGGTYIACDGKEAIRLNMINKPYELNKEGLFENNVYSRDTWARIIICDYMRRHTSRAHTGELVGLGHFPHTASHVKAFQSNAEKKIADIFKDNADRLGQRCTELGGIEAPNNLKADYSFRFDLLPNVPLFLSFWSADEEFGADCKILFDRSAEAHIDIEYLANLLERFTLELTGE</sequence>
<keyword evidence="2" id="KW-0479">Metal-binding</keyword>
<feature type="domain" description="4Fe-4S" evidence="5">
    <location>
        <begin position="1"/>
        <end position="61"/>
    </location>
</feature>
<evidence type="ECO:0000259" key="5">
    <source>
        <dbReference type="PROSITE" id="PS51656"/>
    </source>
</evidence>
<dbReference type="GO" id="GO:0051539">
    <property type="term" value="F:4 iron, 4 sulfur cluster binding"/>
    <property type="evidence" value="ECO:0007669"/>
    <property type="project" value="UniProtKB-KW"/>
</dbReference>
<gene>
    <name evidence="6" type="ORF">NBG4_570001</name>
</gene>
<evidence type="ECO:0000256" key="1">
    <source>
        <dbReference type="ARBA" id="ARBA00022485"/>
    </source>
</evidence>
<dbReference type="PROSITE" id="PS51656">
    <property type="entry name" value="4FE4S"/>
    <property type="match status" value="1"/>
</dbReference>
<organism evidence="6 7">
    <name type="scientific">Candidatus Sulfobium mesophilum</name>
    <dbReference type="NCBI Taxonomy" id="2016548"/>
    <lineage>
        <taxon>Bacteria</taxon>
        <taxon>Pseudomonadati</taxon>
        <taxon>Nitrospirota</taxon>
        <taxon>Nitrospiria</taxon>
        <taxon>Nitrospirales</taxon>
        <taxon>Nitrospiraceae</taxon>
        <taxon>Candidatus Sulfobium</taxon>
    </lineage>
</organism>
<name>A0A2U3QJE1_9BACT</name>